<keyword evidence="1" id="KW-0479">Metal-binding</keyword>
<name>A0A9P0F8E3_BEMTA</name>
<feature type="coiled-coil region" evidence="2">
    <location>
        <begin position="187"/>
        <end position="214"/>
    </location>
</feature>
<sequence length="577" mass="66667">MKEMKKMEVNELEDNLIQGREDMLTGAPVISFPSPQGWKRDRSHSLSTDSSGRPTPIKERRAVKRFAVDQDDLPVGFDEAMEAKRMVEEELLVYVKVQKTKSCIHHRIKEDIAKLRLQDDRLRCMTADTVVAERGLAMRNRLEDTDLLAEKIARKLEQTVLEGVGVTMVKTMKESFEVANEARTNVENEVMNQLEVWKRQIERTVEENTEHQRMHYAELTERLAKMGNKITQVVACEEAREKNRVTEVKEIEKLKEAIGIKWTAPEGSVDTLVEKLQGIKDVVDIMRNTGEKLNKIERKQKEMAEEIGTLPREPNIKNSYSQMFRNKQEERRDDVKIILEDVNDPDGKEVKDKVKDLIKDQGWKVQGLAKTKTGAILTVKGSEEEVNRKLKEIPVIREGKLTMREVKDKKPMVRINGVDSEINEEELIEEIRRKNFQGWEREDFKKAVGRGIKKKTRNDKFATWILEVSGKLRQQILEMGIIYVAYNGCRVWDHIDILRCYKCQKLGHAAKRCGEKEDLCSWCGKPGHKRAECKVAAPTCACCHSQNIRSDHDVFDHGCPSLIREMEWIVRRTDYGA</sequence>
<keyword evidence="1" id="KW-0862">Zinc</keyword>
<evidence type="ECO:0000313" key="6">
    <source>
        <dbReference type="Proteomes" id="UP001152759"/>
    </source>
</evidence>
<dbReference type="SMART" id="SM00343">
    <property type="entry name" value="ZnF_C2HC"/>
    <property type="match status" value="2"/>
</dbReference>
<dbReference type="PROSITE" id="PS50158">
    <property type="entry name" value="ZF_CCHC"/>
    <property type="match status" value="2"/>
</dbReference>
<evidence type="ECO:0000259" key="4">
    <source>
        <dbReference type="PROSITE" id="PS50158"/>
    </source>
</evidence>
<evidence type="ECO:0000256" key="1">
    <source>
        <dbReference type="PROSITE-ProRule" id="PRU00047"/>
    </source>
</evidence>
<dbReference type="InterPro" id="IPR001878">
    <property type="entry name" value="Znf_CCHC"/>
</dbReference>
<proteinExistence type="predicted"/>
<evidence type="ECO:0000256" key="2">
    <source>
        <dbReference type="SAM" id="Coils"/>
    </source>
</evidence>
<feature type="domain" description="CCHC-type" evidence="4">
    <location>
        <begin position="520"/>
        <end position="534"/>
    </location>
</feature>
<gene>
    <name evidence="5" type="ORF">BEMITA_LOCUS10767</name>
</gene>
<feature type="domain" description="CCHC-type" evidence="4">
    <location>
        <begin position="499"/>
        <end position="513"/>
    </location>
</feature>
<evidence type="ECO:0000256" key="3">
    <source>
        <dbReference type="SAM" id="MobiDB-lite"/>
    </source>
</evidence>
<keyword evidence="1" id="KW-0863">Zinc-finger</keyword>
<feature type="region of interest" description="Disordered" evidence="3">
    <location>
        <begin position="24"/>
        <end position="56"/>
    </location>
</feature>
<dbReference type="AlphaFoldDB" id="A0A9P0F8E3"/>
<accession>A0A9P0F8E3</accession>
<keyword evidence="2" id="KW-0175">Coiled coil</keyword>
<evidence type="ECO:0000313" key="5">
    <source>
        <dbReference type="EMBL" id="CAH0392224.1"/>
    </source>
</evidence>
<dbReference type="GO" id="GO:0003676">
    <property type="term" value="F:nucleic acid binding"/>
    <property type="evidence" value="ECO:0007669"/>
    <property type="project" value="InterPro"/>
</dbReference>
<dbReference type="GO" id="GO:0008270">
    <property type="term" value="F:zinc ion binding"/>
    <property type="evidence" value="ECO:0007669"/>
    <property type="project" value="UniProtKB-KW"/>
</dbReference>
<organism evidence="5 6">
    <name type="scientific">Bemisia tabaci</name>
    <name type="common">Sweetpotato whitefly</name>
    <name type="synonym">Aleurodes tabaci</name>
    <dbReference type="NCBI Taxonomy" id="7038"/>
    <lineage>
        <taxon>Eukaryota</taxon>
        <taxon>Metazoa</taxon>
        <taxon>Ecdysozoa</taxon>
        <taxon>Arthropoda</taxon>
        <taxon>Hexapoda</taxon>
        <taxon>Insecta</taxon>
        <taxon>Pterygota</taxon>
        <taxon>Neoptera</taxon>
        <taxon>Paraneoptera</taxon>
        <taxon>Hemiptera</taxon>
        <taxon>Sternorrhyncha</taxon>
        <taxon>Aleyrodoidea</taxon>
        <taxon>Aleyrodidae</taxon>
        <taxon>Aleyrodinae</taxon>
        <taxon>Bemisia</taxon>
    </lineage>
</organism>
<dbReference type="Gene3D" id="4.10.60.10">
    <property type="entry name" value="Zinc finger, CCHC-type"/>
    <property type="match status" value="1"/>
</dbReference>
<keyword evidence="6" id="KW-1185">Reference proteome</keyword>
<dbReference type="InterPro" id="IPR036875">
    <property type="entry name" value="Znf_CCHC_sf"/>
</dbReference>
<reference evidence="5" key="1">
    <citation type="submission" date="2021-12" db="EMBL/GenBank/DDBJ databases">
        <authorList>
            <person name="King R."/>
        </authorList>
    </citation>
    <scope>NUCLEOTIDE SEQUENCE</scope>
</reference>
<dbReference type="Proteomes" id="UP001152759">
    <property type="component" value="Chromosome 6"/>
</dbReference>
<protein>
    <recommendedName>
        <fullName evidence="4">CCHC-type domain-containing protein</fullName>
    </recommendedName>
</protein>
<dbReference type="EMBL" id="OU963867">
    <property type="protein sequence ID" value="CAH0392224.1"/>
    <property type="molecule type" value="Genomic_DNA"/>
</dbReference>
<dbReference type="SUPFAM" id="SSF57756">
    <property type="entry name" value="Retrovirus zinc finger-like domains"/>
    <property type="match status" value="1"/>
</dbReference>